<feature type="compositionally biased region" description="Basic and acidic residues" evidence="1">
    <location>
        <begin position="629"/>
        <end position="653"/>
    </location>
</feature>
<feature type="compositionally biased region" description="Low complexity" evidence="1">
    <location>
        <begin position="378"/>
        <end position="389"/>
    </location>
</feature>
<organism evidence="2 3">
    <name type="scientific">Sporothrix brasiliensis 5110</name>
    <dbReference type="NCBI Taxonomy" id="1398154"/>
    <lineage>
        <taxon>Eukaryota</taxon>
        <taxon>Fungi</taxon>
        <taxon>Dikarya</taxon>
        <taxon>Ascomycota</taxon>
        <taxon>Pezizomycotina</taxon>
        <taxon>Sordariomycetes</taxon>
        <taxon>Sordariomycetidae</taxon>
        <taxon>Ophiostomatales</taxon>
        <taxon>Ophiostomataceae</taxon>
        <taxon>Sporothrix</taxon>
    </lineage>
</organism>
<sequence>MSSLFGPSPASLLLEAWTNNVETKKLVAELLSREDLNNNETSDAPLLSDAREIREDALKSRLAAFDRNMSVVSTVVTAIKALKKPSSHLSVLAGSISSMYDLKVPKRESIRGETFRLLTTVFFVDEEEVAWDKHDLVNGIDAITGLEYRRRQDLESIATKLGICSPGQLAIARRRMDPSLDIVELLIAQNTQAEYLFRTIFLGTRICTICHHLNENTNIQFVLQLLNALFPPYLATYPVPCVDVQEVRALRETVYLALMDSDVQFEGDDGGIEAAILQKNLLAQIGIDGYRTEVYPALIEYFARVESVKKTYEGLHGTPEVGLDTTTDYPVDGEPLLGADSGMPIATVRGPDDRPDSTASSQHGPTKSILKNSFSSMSGQTTSTYASSYGSGSELVMHPLARDLSGLDEHELLRMGLALPAASLRSHQASFDSSIASPLVLANLRVQLNLADELQRASCSFGSDSNSPSIVPEGLAQPGPTAVNEDDDVFATATGRKAKDKVVDLSPQESSMEDLMDHALQQNDEPHGLTEFPQLPVLKVAKSAVTLRERPTVPATPTPSERTMHLIKSGWKSTECLFAKFRGQEQNANGVPAVPNALTTEDKRPCSQRRPSKSVRFSDEQTASEDLEADHLSEITFEHAPDRLSTTRHDGKASDAVAGNGPSGSARRPSDPWQYTRDYLLEKIKAGKEGRQCSLASPSPEWFEEMDGGVPSRQSIFSPRSGLEAVHKMISGHGRTPSLMRTVSSESSVSVRTMASGAPSSIGDLDSILLHGMSGLNQVAVGA</sequence>
<dbReference type="GeneID" id="63678821"/>
<dbReference type="EMBL" id="AWTV01000004">
    <property type="protein sequence ID" value="KIH94512.1"/>
    <property type="molecule type" value="Genomic_DNA"/>
</dbReference>
<dbReference type="OrthoDB" id="5231799at2759"/>
<accession>A0A0C2JC66</accession>
<protein>
    <submittedName>
        <fullName evidence="2">Uncharacterized protein</fullName>
    </submittedName>
</protein>
<comment type="caution">
    <text evidence="2">The sequence shown here is derived from an EMBL/GenBank/DDBJ whole genome shotgun (WGS) entry which is preliminary data.</text>
</comment>
<dbReference type="VEuPathDB" id="FungiDB:SPBR_05637"/>
<dbReference type="HOGENOM" id="CLU_357939_0_0_1"/>
<evidence type="ECO:0000256" key="1">
    <source>
        <dbReference type="SAM" id="MobiDB-lite"/>
    </source>
</evidence>
<reference evidence="2 3" key="1">
    <citation type="journal article" date="2014" name="BMC Genomics">
        <title>Comparative genomics of the major fungal agents of human and animal Sporotrichosis: Sporothrix schenckii and Sporothrix brasiliensis.</title>
        <authorList>
            <person name="Teixeira M.M."/>
            <person name="de Almeida L.G."/>
            <person name="Kubitschek-Barreira P."/>
            <person name="Alves F.L."/>
            <person name="Kioshima E.S."/>
            <person name="Abadio A.K."/>
            <person name="Fernandes L."/>
            <person name="Derengowski L.S."/>
            <person name="Ferreira K.S."/>
            <person name="Souza R.C."/>
            <person name="Ruiz J.C."/>
            <person name="de Andrade N.C."/>
            <person name="Paes H.C."/>
            <person name="Nicola A.M."/>
            <person name="Albuquerque P."/>
            <person name="Gerber A.L."/>
            <person name="Martins V.P."/>
            <person name="Peconick L.D."/>
            <person name="Neto A.V."/>
            <person name="Chaucanez C.B."/>
            <person name="Silva P.A."/>
            <person name="Cunha O.L."/>
            <person name="de Oliveira F.F."/>
            <person name="dos Santos T.C."/>
            <person name="Barros A.L."/>
            <person name="Soares M.A."/>
            <person name="de Oliveira L.M."/>
            <person name="Marini M.M."/>
            <person name="Villalobos-Duno H."/>
            <person name="Cunha M.M."/>
            <person name="de Hoog S."/>
            <person name="da Silveira J.F."/>
            <person name="Henrissat B."/>
            <person name="Nino-Vega G.A."/>
            <person name="Cisalpino P.S."/>
            <person name="Mora-Montes H.M."/>
            <person name="Almeida S.R."/>
            <person name="Stajich J.E."/>
            <person name="Lopes-Bezerra L.M."/>
            <person name="Vasconcelos A.T."/>
            <person name="Felipe M.S."/>
        </authorList>
    </citation>
    <scope>NUCLEOTIDE SEQUENCE [LARGE SCALE GENOMIC DNA]</scope>
    <source>
        <strain evidence="2 3">5110</strain>
    </source>
</reference>
<feature type="region of interest" description="Disordered" evidence="1">
    <location>
        <begin position="336"/>
        <end position="389"/>
    </location>
</feature>
<feature type="compositionally biased region" description="Polar residues" evidence="1">
    <location>
        <begin position="357"/>
        <end position="377"/>
    </location>
</feature>
<proteinExistence type="predicted"/>
<evidence type="ECO:0000313" key="2">
    <source>
        <dbReference type="EMBL" id="KIH94512.1"/>
    </source>
</evidence>
<dbReference type="RefSeq" id="XP_040622522.1">
    <property type="nucleotide sequence ID" value="XM_040763900.1"/>
</dbReference>
<name>A0A0C2JC66_9PEZI</name>
<dbReference type="Proteomes" id="UP000031575">
    <property type="component" value="Unassembled WGS sequence"/>
</dbReference>
<gene>
    <name evidence="2" type="ORF">SPBR_05637</name>
</gene>
<dbReference type="AlphaFoldDB" id="A0A0C2JC66"/>
<evidence type="ECO:0000313" key="3">
    <source>
        <dbReference type="Proteomes" id="UP000031575"/>
    </source>
</evidence>
<feature type="region of interest" description="Disordered" evidence="1">
    <location>
        <begin position="588"/>
        <end position="672"/>
    </location>
</feature>
<keyword evidence="3" id="KW-1185">Reference proteome</keyword>